<evidence type="ECO:0000259" key="5">
    <source>
        <dbReference type="PROSITE" id="PS01124"/>
    </source>
</evidence>
<feature type="domain" description="HTH araC/xylS-type" evidence="5">
    <location>
        <begin position="166"/>
        <end position="267"/>
    </location>
</feature>
<keyword evidence="3" id="KW-0804">Transcription</keyword>
<evidence type="ECO:0000256" key="1">
    <source>
        <dbReference type="ARBA" id="ARBA00023015"/>
    </source>
</evidence>
<keyword evidence="1" id="KW-0805">Transcription regulation</keyword>
<dbReference type="SUPFAM" id="SSF46689">
    <property type="entry name" value="Homeodomain-like"/>
    <property type="match status" value="1"/>
</dbReference>
<dbReference type="Pfam" id="PF12833">
    <property type="entry name" value="HTH_18"/>
    <property type="match status" value="1"/>
</dbReference>
<dbReference type="KEGG" id="caul:KCG34_01745"/>
<dbReference type="PANTHER" id="PTHR46796:SF6">
    <property type="entry name" value="ARAC SUBFAMILY"/>
    <property type="match status" value="1"/>
</dbReference>
<reference evidence="6" key="1">
    <citation type="submission" date="2021-04" db="EMBL/GenBank/DDBJ databases">
        <title>The complete genome sequence of Caulobacter sp. S6.</title>
        <authorList>
            <person name="Tang Y."/>
            <person name="Ouyang W."/>
            <person name="Liu Q."/>
            <person name="Huang B."/>
            <person name="Guo Z."/>
            <person name="Lei P."/>
        </authorList>
    </citation>
    <scope>NUCLEOTIDE SEQUENCE</scope>
    <source>
        <strain evidence="6">S6</strain>
    </source>
</reference>
<organism evidence="6 7">
    <name type="scientific">Phenylobacterium montanum</name>
    <dbReference type="NCBI Taxonomy" id="2823693"/>
    <lineage>
        <taxon>Bacteria</taxon>
        <taxon>Pseudomonadati</taxon>
        <taxon>Pseudomonadota</taxon>
        <taxon>Alphaproteobacteria</taxon>
        <taxon>Caulobacterales</taxon>
        <taxon>Caulobacteraceae</taxon>
        <taxon>Phenylobacterium</taxon>
    </lineage>
</organism>
<dbReference type="Pfam" id="PF14525">
    <property type="entry name" value="AraC_binding_2"/>
    <property type="match status" value="1"/>
</dbReference>
<dbReference type="InterPro" id="IPR009057">
    <property type="entry name" value="Homeodomain-like_sf"/>
</dbReference>
<dbReference type="InterPro" id="IPR020449">
    <property type="entry name" value="Tscrpt_reg_AraC-type_HTH"/>
</dbReference>
<dbReference type="GO" id="GO:0003700">
    <property type="term" value="F:DNA-binding transcription factor activity"/>
    <property type="evidence" value="ECO:0007669"/>
    <property type="project" value="InterPro"/>
</dbReference>
<dbReference type="SMART" id="SM00342">
    <property type="entry name" value="HTH_ARAC"/>
    <property type="match status" value="1"/>
</dbReference>
<name>A0A975IWR2_9CAUL</name>
<dbReference type="Gene3D" id="1.10.10.60">
    <property type="entry name" value="Homeodomain-like"/>
    <property type="match status" value="1"/>
</dbReference>
<dbReference type="PRINTS" id="PR00032">
    <property type="entry name" value="HTHARAC"/>
</dbReference>
<evidence type="ECO:0000313" key="7">
    <source>
        <dbReference type="Proteomes" id="UP000676409"/>
    </source>
</evidence>
<protein>
    <submittedName>
        <fullName evidence="6">Helix-turn-helix domain-containing protein</fullName>
    </submittedName>
</protein>
<dbReference type="RefSeq" id="WP_211938686.1">
    <property type="nucleotide sequence ID" value="NZ_CP073078.1"/>
</dbReference>
<evidence type="ECO:0000256" key="2">
    <source>
        <dbReference type="ARBA" id="ARBA00023125"/>
    </source>
</evidence>
<dbReference type="EMBL" id="CP073078">
    <property type="protein sequence ID" value="QUD88636.1"/>
    <property type="molecule type" value="Genomic_DNA"/>
</dbReference>
<dbReference type="PANTHER" id="PTHR46796">
    <property type="entry name" value="HTH-TYPE TRANSCRIPTIONAL ACTIVATOR RHAS-RELATED"/>
    <property type="match status" value="1"/>
</dbReference>
<sequence length="285" mass="30424">MAIGRLSGALLSTNASRITHTTTEPVLGSGYLFYLMLRGELEIRSETLSATLTPGDMAFLEPAPSVEFIHGRGGGVTVALFLPAQQLAARACGRPLDLGRSFAGDSGLAACISALVSAATRNHDRLSAEEAGLLQNSLVDAIVHMGQAEESPVGYLLSARQAEALDAIKQAGLRRLDDPDLTPGQVACAAGVPVRTLHRLFQASGGTFRGWLRDRRLERCRIELLNGAPARDTVTTIAFRWGFNDLTSFSRAFRTRYGISPRQMRAGGDCQMGSASLRRGGLPSV</sequence>
<gene>
    <name evidence="6" type="ORF">KCG34_01745</name>
</gene>
<dbReference type="GO" id="GO:0043565">
    <property type="term" value="F:sequence-specific DNA binding"/>
    <property type="evidence" value="ECO:0007669"/>
    <property type="project" value="InterPro"/>
</dbReference>
<keyword evidence="7" id="KW-1185">Reference proteome</keyword>
<dbReference type="Proteomes" id="UP000676409">
    <property type="component" value="Chromosome"/>
</dbReference>
<keyword evidence="2" id="KW-0238">DNA-binding</keyword>
<feature type="region of interest" description="Disordered" evidence="4">
    <location>
        <begin position="266"/>
        <end position="285"/>
    </location>
</feature>
<evidence type="ECO:0000256" key="3">
    <source>
        <dbReference type="ARBA" id="ARBA00023163"/>
    </source>
</evidence>
<proteinExistence type="predicted"/>
<dbReference type="PROSITE" id="PS01124">
    <property type="entry name" value="HTH_ARAC_FAMILY_2"/>
    <property type="match status" value="1"/>
</dbReference>
<evidence type="ECO:0000256" key="4">
    <source>
        <dbReference type="SAM" id="MobiDB-lite"/>
    </source>
</evidence>
<dbReference type="InterPro" id="IPR050204">
    <property type="entry name" value="AraC_XylS_family_regulators"/>
</dbReference>
<dbReference type="InterPro" id="IPR035418">
    <property type="entry name" value="AraC-bd_2"/>
</dbReference>
<evidence type="ECO:0000313" key="6">
    <source>
        <dbReference type="EMBL" id="QUD88636.1"/>
    </source>
</evidence>
<dbReference type="InterPro" id="IPR018060">
    <property type="entry name" value="HTH_AraC"/>
</dbReference>
<dbReference type="AlphaFoldDB" id="A0A975IWR2"/>
<accession>A0A975IWR2</accession>